<comment type="caution">
    <text evidence="1">The sequence shown here is derived from an EMBL/GenBank/DDBJ whole genome shotgun (WGS) entry which is preliminary data.</text>
</comment>
<protein>
    <submittedName>
        <fullName evidence="1">Uncharacterized protein</fullName>
    </submittedName>
</protein>
<sequence>MFPNIAFPAMITVDSGPQPAMDDREGLQMQNTRVGMRTLCGSISQTRVHQRTNILLASTERHTAQAHGLRCVFDHTAYRAAN</sequence>
<name>A0A4C1V9Y5_EUMVA</name>
<dbReference type="Proteomes" id="UP000299102">
    <property type="component" value="Unassembled WGS sequence"/>
</dbReference>
<dbReference type="EMBL" id="BGZK01000300">
    <property type="protein sequence ID" value="GBP35222.1"/>
    <property type="molecule type" value="Genomic_DNA"/>
</dbReference>
<keyword evidence="2" id="KW-1185">Reference proteome</keyword>
<accession>A0A4C1V9Y5</accession>
<evidence type="ECO:0000313" key="2">
    <source>
        <dbReference type="Proteomes" id="UP000299102"/>
    </source>
</evidence>
<gene>
    <name evidence="1" type="ORF">EVAR_18348_1</name>
</gene>
<organism evidence="1 2">
    <name type="scientific">Eumeta variegata</name>
    <name type="common">Bagworm moth</name>
    <name type="synonym">Eumeta japonica</name>
    <dbReference type="NCBI Taxonomy" id="151549"/>
    <lineage>
        <taxon>Eukaryota</taxon>
        <taxon>Metazoa</taxon>
        <taxon>Ecdysozoa</taxon>
        <taxon>Arthropoda</taxon>
        <taxon>Hexapoda</taxon>
        <taxon>Insecta</taxon>
        <taxon>Pterygota</taxon>
        <taxon>Neoptera</taxon>
        <taxon>Endopterygota</taxon>
        <taxon>Lepidoptera</taxon>
        <taxon>Glossata</taxon>
        <taxon>Ditrysia</taxon>
        <taxon>Tineoidea</taxon>
        <taxon>Psychidae</taxon>
        <taxon>Oiketicinae</taxon>
        <taxon>Eumeta</taxon>
    </lineage>
</organism>
<proteinExistence type="predicted"/>
<reference evidence="1 2" key="1">
    <citation type="journal article" date="2019" name="Commun. Biol.">
        <title>The bagworm genome reveals a unique fibroin gene that provides high tensile strength.</title>
        <authorList>
            <person name="Kono N."/>
            <person name="Nakamura H."/>
            <person name="Ohtoshi R."/>
            <person name="Tomita M."/>
            <person name="Numata K."/>
            <person name="Arakawa K."/>
        </authorList>
    </citation>
    <scope>NUCLEOTIDE SEQUENCE [LARGE SCALE GENOMIC DNA]</scope>
</reference>
<dbReference type="AlphaFoldDB" id="A0A4C1V9Y5"/>
<evidence type="ECO:0000313" key="1">
    <source>
        <dbReference type="EMBL" id="GBP35222.1"/>
    </source>
</evidence>